<accession>A0A975CL50</accession>
<organism evidence="1 2">
    <name type="scientific">Ottowia testudinis</name>
    <dbReference type="NCBI Taxonomy" id="2816950"/>
    <lineage>
        <taxon>Bacteria</taxon>
        <taxon>Pseudomonadati</taxon>
        <taxon>Pseudomonadota</taxon>
        <taxon>Betaproteobacteria</taxon>
        <taxon>Burkholderiales</taxon>
        <taxon>Comamonadaceae</taxon>
        <taxon>Ottowia</taxon>
    </lineage>
</organism>
<proteinExistence type="predicted"/>
<dbReference type="EMBL" id="CP071796">
    <property type="protein sequence ID" value="QTD47081.1"/>
    <property type="molecule type" value="Genomic_DNA"/>
</dbReference>
<dbReference type="AlphaFoldDB" id="A0A975CL50"/>
<dbReference type="Proteomes" id="UP000663903">
    <property type="component" value="Chromosome"/>
</dbReference>
<protein>
    <submittedName>
        <fullName evidence="1">Uncharacterized protein</fullName>
    </submittedName>
</protein>
<dbReference type="KEGG" id="otd:J1M35_09555"/>
<sequence length="80" mass="9213">MKNIKNHSCLRKVDAGRRRFRSQPNTFERKVRRGFAKVAEVFLDEFFCDFCVIFATFAFKKTSRTIAACACLATIPGLFI</sequence>
<reference evidence="1" key="1">
    <citation type="submission" date="2021-03" db="EMBL/GenBank/DDBJ databases">
        <title>Ottowia sp. 27C isolated from the cloaca of a Giant Asian pond turtle (Heosemys grandis).</title>
        <authorList>
            <person name="Spergser J."/>
            <person name="Busse H.-J."/>
        </authorList>
    </citation>
    <scope>NUCLEOTIDE SEQUENCE</scope>
    <source>
        <strain evidence="1">27C</strain>
    </source>
</reference>
<name>A0A975CL50_9BURK</name>
<evidence type="ECO:0000313" key="1">
    <source>
        <dbReference type="EMBL" id="QTD47081.1"/>
    </source>
</evidence>
<gene>
    <name evidence="1" type="ORF">J1M35_09555</name>
</gene>
<evidence type="ECO:0000313" key="2">
    <source>
        <dbReference type="Proteomes" id="UP000663903"/>
    </source>
</evidence>
<dbReference type="RefSeq" id="WP_208010977.1">
    <property type="nucleotide sequence ID" value="NZ_CP071796.1"/>
</dbReference>
<keyword evidence="2" id="KW-1185">Reference proteome</keyword>